<feature type="domain" description="Thioredoxin" evidence="13">
    <location>
        <begin position="4"/>
        <end position="157"/>
    </location>
</feature>
<dbReference type="GO" id="GO:0008379">
    <property type="term" value="F:thioredoxin peroxidase activity"/>
    <property type="evidence" value="ECO:0007669"/>
    <property type="project" value="TreeGrafter"/>
</dbReference>
<evidence type="ECO:0000256" key="10">
    <source>
        <dbReference type="ARBA" id="ARBA00038489"/>
    </source>
</evidence>
<evidence type="ECO:0000256" key="12">
    <source>
        <dbReference type="ARBA" id="ARBA00049091"/>
    </source>
</evidence>
<dbReference type="OrthoDB" id="9812811at2"/>
<dbReference type="GO" id="GO:0045454">
    <property type="term" value="P:cell redox homeostasis"/>
    <property type="evidence" value="ECO:0007669"/>
    <property type="project" value="TreeGrafter"/>
</dbReference>
<dbReference type="InterPro" id="IPR013766">
    <property type="entry name" value="Thioredoxin_domain"/>
</dbReference>
<dbReference type="AlphaFoldDB" id="A0A1X7PDH8"/>
<dbReference type="SUPFAM" id="SSF52833">
    <property type="entry name" value="Thioredoxin-like"/>
    <property type="match status" value="1"/>
</dbReference>
<protein>
    <recommendedName>
        <fullName evidence="3">thioredoxin-dependent peroxiredoxin</fullName>
        <ecNumber evidence="3">1.11.1.24</ecNumber>
    </recommendedName>
    <alternativeName>
        <fullName evidence="9">Thioredoxin peroxidase</fullName>
    </alternativeName>
    <alternativeName>
        <fullName evidence="11">Thioredoxin-dependent peroxiredoxin Bcp</fullName>
    </alternativeName>
</protein>
<dbReference type="GO" id="GO:0034599">
    <property type="term" value="P:cellular response to oxidative stress"/>
    <property type="evidence" value="ECO:0007669"/>
    <property type="project" value="TreeGrafter"/>
</dbReference>
<dbReference type="PROSITE" id="PS51352">
    <property type="entry name" value="THIOREDOXIN_2"/>
    <property type="match status" value="1"/>
</dbReference>
<evidence type="ECO:0000259" key="13">
    <source>
        <dbReference type="PROSITE" id="PS51352"/>
    </source>
</evidence>
<evidence type="ECO:0000256" key="1">
    <source>
        <dbReference type="ARBA" id="ARBA00003330"/>
    </source>
</evidence>
<keyword evidence="5" id="KW-0049">Antioxidant</keyword>
<evidence type="ECO:0000256" key="5">
    <source>
        <dbReference type="ARBA" id="ARBA00022862"/>
    </source>
</evidence>
<evidence type="ECO:0000256" key="3">
    <source>
        <dbReference type="ARBA" id="ARBA00013017"/>
    </source>
</evidence>
<dbReference type="PANTHER" id="PTHR42801">
    <property type="entry name" value="THIOREDOXIN-DEPENDENT PEROXIDE REDUCTASE"/>
    <property type="match status" value="1"/>
</dbReference>
<dbReference type="PANTHER" id="PTHR42801:SF4">
    <property type="entry name" value="AHPC_TSA FAMILY PROTEIN"/>
    <property type="match status" value="1"/>
</dbReference>
<dbReference type="GO" id="GO:0005737">
    <property type="term" value="C:cytoplasm"/>
    <property type="evidence" value="ECO:0007669"/>
    <property type="project" value="TreeGrafter"/>
</dbReference>
<gene>
    <name evidence="14" type="ORF">SAMN02982922_3784</name>
</gene>
<dbReference type="InterPro" id="IPR000866">
    <property type="entry name" value="AhpC/TSA"/>
</dbReference>
<keyword evidence="15" id="KW-1185">Reference proteome</keyword>
<comment type="subunit">
    <text evidence="2">Monomer.</text>
</comment>
<keyword evidence="6" id="KW-0560">Oxidoreductase</keyword>
<accession>A0A1X7PDH8</accession>
<name>A0A1X7PDH8_9HYPH</name>
<dbReference type="Proteomes" id="UP000193083">
    <property type="component" value="Unassembled WGS sequence"/>
</dbReference>
<evidence type="ECO:0000313" key="15">
    <source>
        <dbReference type="Proteomes" id="UP000193083"/>
    </source>
</evidence>
<dbReference type="FunFam" id="3.40.30.10:FF:000007">
    <property type="entry name" value="Thioredoxin-dependent thiol peroxidase"/>
    <property type="match status" value="1"/>
</dbReference>
<evidence type="ECO:0000256" key="9">
    <source>
        <dbReference type="ARBA" id="ARBA00032824"/>
    </source>
</evidence>
<evidence type="ECO:0000256" key="2">
    <source>
        <dbReference type="ARBA" id="ARBA00011245"/>
    </source>
</evidence>
<dbReference type="CDD" id="cd03017">
    <property type="entry name" value="PRX_BCP"/>
    <property type="match status" value="1"/>
</dbReference>
<comment type="function">
    <text evidence="1">Thiol-specific peroxidase that catalyzes the reduction of hydrogen peroxide and organic hydroperoxides to water and alcohols, respectively. Plays a role in cell protection against oxidative stress by detoxifying peroxides and as sensor of hydrogen peroxide-mediated signaling events.</text>
</comment>
<dbReference type="InterPro" id="IPR036249">
    <property type="entry name" value="Thioredoxin-like_sf"/>
</dbReference>
<dbReference type="EMBL" id="FXBL01000004">
    <property type="protein sequence ID" value="SMH48794.1"/>
    <property type="molecule type" value="Genomic_DNA"/>
</dbReference>
<evidence type="ECO:0000256" key="4">
    <source>
        <dbReference type="ARBA" id="ARBA00022559"/>
    </source>
</evidence>
<dbReference type="RefSeq" id="WP_085467742.1">
    <property type="nucleotide sequence ID" value="NZ_FXBL01000004.1"/>
</dbReference>
<comment type="similarity">
    <text evidence="10">Belongs to the peroxiredoxin family. BCP/PrxQ subfamily.</text>
</comment>
<evidence type="ECO:0000256" key="8">
    <source>
        <dbReference type="ARBA" id="ARBA00023284"/>
    </source>
</evidence>
<reference evidence="14 15" key="1">
    <citation type="submission" date="2017-04" db="EMBL/GenBank/DDBJ databases">
        <authorList>
            <person name="Afonso C.L."/>
            <person name="Miller P.J."/>
            <person name="Scott M.A."/>
            <person name="Spackman E."/>
            <person name="Goraichik I."/>
            <person name="Dimitrov K.M."/>
            <person name="Suarez D.L."/>
            <person name="Swayne D.E."/>
        </authorList>
    </citation>
    <scope>NUCLEOTIDE SEQUENCE [LARGE SCALE GENOMIC DNA]</scope>
    <source>
        <strain evidence="14 15">B5P</strain>
    </source>
</reference>
<dbReference type="EC" id="1.11.1.24" evidence="3"/>
<keyword evidence="8" id="KW-0676">Redox-active center</keyword>
<dbReference type="InterPro" id="IPR050924">
    <property type="entry name" value="Peroxiredoxin_BCP/PrxQ"/>
</dbReference>
<evidence type="ECO:0000256" key="11">
    <source>
        <dbReference type="ARBA" id="ARBA00042639"/>
    </source>
</evidence>
<evidence type="ECO:0000313" key="14">
    <source>
        <dbReference type="EMBL" id="SMH48794.1"/>
    </source>
</evidence>
<evidence type="ECO:0000256" key="6">
    <source>
        <dbReference type="ARBA" id="ARBA00023002"/>
    </source>
</evidence>
<evidence type="ECO:0000256" key="7">
    <source>
        <dbReference type="ARBA" id="ARBA00023157"/>
    </source>
</evidence>
<comment type="catalytic activity">
    <reaction evidence="12">
        <text>a hydroperoxide + [thioredoxin]-dithiol = an alcohol + [thioredoxin]-disulfide + H2O</text>
        <dbReference type="Rhea" id="RHEA:62620"/>
        <dbReference type="Rhea" id="RHEA-COMP:10698"/>
        <dbReference type="Rhea" id="RHEA-COMP:10700"/>
        <dbReference type="ChEBI" id="CHEBI:15377"/>
        <dbReference type="ChEBI" id="CHEBI:29950"/>
        <dbReference type="ChEBI" id="CHEBI:30879"/>
        <dbReference type="ChEBI" id="CHEBI:35924"/>
        <dbReference type="ChEBI" id="CHEBI:50058"/>
        <dbReference type="EC" id="1.11.1.24"/>
    </reaction>
</comment>
<dbReference type="Gene3D" id="3.40.30.10">
    <property type="entry name" value="Glutaredoxin"/>
    <property type="match status" value="1"/>
</dbReference>
<proteinExistence type="inferred from homology"/>
<dbReference type="Pfam" id="PF00578">
    <property type="entry name" value="AhpC-TSA"/>
    <property type="match status" value="1"/>
</dbReference>
<keyword evidence="7" id="KW-1015">Disulfide bond</keyword>
<keyword evidence="4" id="KW-0575">Peroxidase</keyword>
<organism evidence="14 15">
    <name type="scientific">Mesorhizobium australicum</name>
    <dbReference type="NCBI Taxonomy" id="536018"/>
    <lineage>
        <taxon>Bacteria</taxon>
        <taxon>Pseudomonadati</taxon>
        <taxon>Pseudomonadota</taxon>
        <taxon>Alphaproteobacteria</taxon>
        <taxon>Hyphomicrobiales</taxon>
        <taxon>Phyllobacteriaceae</taxon>
        <taxon>Mesorhizobium</taxon>
    </lineage>
</organism>
<sequence>MADLTEGGIPPDFELPKAGGGTGSLAEHAGRPLVLYFFCKDGGDACVNEAKDFSRLKREFDGIGVDVVGISPDGAKSKERFRAKHDVTVDLLSDETRQTAEDYGVWKEKSMYGRTYMGVERTTFLIDPEGRIARIWPKVRVAGHAEEVLDAARALGRAE</sequence>